<accession>A0AAD6TJ86</accession>
<feature type="compositionally biased region" description="Polar residues" evidence="1">
    <location>
        <begin position="158"/>
        <end position="174"/>
    </location>
</feature>
<evidence type="ECO:0000313" key="4">
    <source>
        <dbReference type="Proteomes" id="UP001218188"/>
    </source>
</evidence>
<feature type="region of interest" description="Disordered" evidence="1">
    <location>
        <begin position="1"/>
        <end position="24"/>
    </location>
</feature>
<dbReference type="GO" id="GO:0005634">
    <property type="term" value="C:nucleus"/>
    <property type="evidence" value="ECO:0007669"/>
    <property type="project" value="TreeGrafter"/>
</dbReference>
<dbReference type="Pfam" id="PF00004">
    <property type="entry name" value="AAA"/>
    <property type="match status" value="1"/>
</dbReference>
<organism evidence="3 4">
    <name type="scientific">Mycena alexandri</name>
    <dbReference type="NCBI Taxonomy" id="1745969"/>
    <lineage>
        <taxon>Eukaryota</taxon>
        <taxon>Fungi</taxon>
        <taxon>Dikarya</taxon>
        <taxon>Basidiomycota</taxon>
        <taxon>Agaricomycotina</taxon>
        <taxon>Agaricomycetes</taxon>
        <taxon>Agaricomycetidae</taxon>
        <taxon>Agaricales</taxon>
        <taxon>Marasmiineae</taxon>
        <taxon>Mycenaceae</taxon>
        <taxon>Mycena</taxon>
    </lineage>
</organism>
<feature type="domain" description="ATPase AAA-type core" evidence="2">
    <location>
        <begin position="429"/>
        <end position="557"/>
    </location>
</feature>
<feature type="compositionally biased region" description="Low complexity" evidence="1">
    <location>
        <begin position="8"/>
        <end position="20"/>
    </location>
</feature>
<evidence type="ECO:0000313" key="3">
    <source>
        <dbReference type="EMBL" id="KAJ7047369.1"/>
    </source>
</evidence>
<feature type="compositionally biased region" description="Basic and acidic residues" evidence="1">
    <location>
        <begin position="194"/>
        <end position="208"/>
    </location>
</feature>
<dbReference type="Gene3D" id="3.40.50.300">
    <property type="entry name" value="P-loop containing nucleotide triphosphate hydrolases"/>
    <property type="match status" value="1"/>
</dbReference>
<dbReference type="InterPro" id="IPR027417">
    <property type="entry name" value="P-loop_NTPase"/>
</dbReference>
<feature type="region of interest" description="Disordered" evidence="1">
    <location>
        <begin position="47"/>
        <end position="208"/>
    </location>
</feature>
<dbReference type="EMBL" id="JARJCM010000001">
    <property type="protein sequence ID" value="KAJ7047369.1"/>
    <property type="molecule type" value="Genomic_DNA"/>
</dbReference>
<dbReference type="InterPro" id="IPR003959">
    <property type="entry name" value="ATPase_AAA_core"/>
</dbReference>
<dbReference type="PANTHER" id="PTHR23389:SF21">
    <property type="entry name" value="ATPASE FAMILY AAA DOMAIN-CONTAINING PROTEIN 5"/>
    <property type="match status" value="1"/>
</dbReference>
<feature type="region of interest" description="Disordered" evidence="1">
    <location>
        <begin position="398"/>
        <end position="418"/>
    </location>
</feature>
<proteinExistence type="predicted"/>
<gene>
    <name evidence="3" type="ORF">C8F04DRAFT_4557</name>
</gene>
<dbReference type="Proteomes" id="UP001218188">
    <property type="component" value="Unassembled WGS sequence"/>
</dbReference>
<reference evidence="3" key="1">
    <citation type="submission" date="2023-03" db="EMBL/GenBank/DDBJ databases">
        <title>Massive genome expansion in bonnet fungi (Mycena s.s.) driven by repeated elements and novel gene families across ecological guilds.</title>
        <authorList>
            <consortium name="Lawrence Berkeley National Laboratory"/>
            <person name="Harder C.B."/>
            <person name="Miyauchi S."/>
            <person name="Viragh M."/>
            <person name="Kuo A."/>
            <person name="Thoen E."/>
            <person name="Andreopoulos B."/>
            <person name="Lu D."/>
            <person name="Skrede I."/>
            <person name="Drula E."/>
            <person name="Henrissat B."/>
            <person name="Morin E."/>
            <person name="Kohler A."/>
            <person name="Barry K."/>
            <person name="LaButti K."/>
            <person name="Morin E."/>
            <person name="Salamov A."/>
            <person name="Lipzen A."/>
            <person name="Mereny Z."/>
            <person name="Hegedus B."/>
            <person name="Baldrian P."/>
            <person name="Stursova M."/>
            <person name="Weitz H."/>
            <person name="Taylor A."/>
            <person name="Grigoriev I.V."/>
            <person name="Nagy L.G."/>
            <person name="Martin F."/>
            <person name="Kauserud H."/>
        </authorList>
    </citation>
    <scope>NUCLEOTIDE SEQUENCE</scope>
    <source>
        <strain evidence="3">CBHHK200</strain>
    </source>
</reference>
<feature type="compositionally biased region" description="Basic residues" evidence="1">
    <location>
        <begin position="356"/>
        <end position="373"/>
    </location>
</feature>
<dbReference type="GO" id="GO:0016887">
    <property type="term" value="F:ATP hydrolysis activity"/>
    <property type="evidence" value="ECO:0007669"/>
    <property type="project" value="InterPro"/>
</dbReference>
<keyword evidence="4" id="KW-1185">Reference proteome</keyword>
<dbReference type="GO" id="GO:0003677">
    <property type="term" value="F:DNA binding"/>
    <property type="evidence" value="ECO:0007669"/>
    <property type="project" value="TreeGrafter"/>
</dbReference>
<dbReference type="AlphaFoldDB" id="A0AAD6TJ86"/>
<name>A0AAD6TJ86_9AGAR</name>
<feature type="compositionally biased region" description="Basic and acidic residues" evidence="1">
    <location>
        <begin position="346"/>
        <end position="355"/>
    </location>
</feature>
<sequence length="678" mass="74439">MVGRKKAASTAKASSSKQQTITDLFSKKNAPVPVAQDVPSVVAQPLPPPFVEVETDNDQTPIAALSSPSSPTIEPVAFTSKAIEIIDITESPPPLKPPSTRKESKKPLSPRSTKSPSGPPSRPPDLVVIDLTSPPTLPPASKPTYGIFAPRPKVDGPSRSTLPISQTPRPTYSIFNVKPKKPSGPVSPTKSRVVNKESDAPFPTKDEQHIRGPQTVFSTSAYPKRSSETRTQEPMQHFQVPMQMDGTSIRRTLTYKLASSILEKEECIASIPVDHKRDHPAIARLSPAIISPPDASSSAEKLWSERWRPQQADGVLGNEQHALYLRDWLRALEVRFEAPASLDSGENARREEARGVKRPKVMRSVARAKKRRQQSSDGWIVSDASDYSSDIEMVVETEGGDDDDFSPTPVAERASPVPSSFRHHLANTILLAGPSGSGKTAAVYSCAQELGWEVFEVYPGIGKRNGASLESMIGEVGKNHLVRRTHIRGRGGDEETEPGADFGFVAPNLQAGTRQSVVLLEEVDILFKEDANFWPAVIRLIRESKRAVICTCNDLSLVPTSELPLQKILEFQPCVPDVAGSYLQGLCCIEGYIVKREVLSKMYARGYDLRHTILRLQLLCQGFSLGTLPELDHLLDWNAASRQSTPHADLISFMDAYMTRDSLDRPEVRFRALTACSR</sequence>
<dbReference type="GO" id="GO:0005524">
    <property type="term" value="F:ATP binding"/>
    <property type="evidence" value="ECO:0007669"/>
    <property type="project" value="InterPro"/>
</dbReference>
<evidence type="ECO:0000259" key="2">
    <source>
        <dbReference type="Pfam" id="PF00004"/>
    </source>
</evidence>
<dbReference type="PANTHER" id="PTHR23389">
    <property type="entry name" value="CHROMOSOME TRANSMISSION FIDELITY FACTOR 18"/>
    <property type="match status" value="1"/>
</dbReference>
<evidence type="ECO:0000256" key="1">
    <source>
        <dbReference type="SAM" id="MobiDB-lite"/>
    </source>
</evidence>
<dbReference type="SUPFAM" id="SSF52540">
    <property type="entry name" value="P-loop containing nucleoside triphosphate hydrolases"/>
    <property type="match status" value="1"/>
</dbReference>
<feature type="region of interest" description="Disordered" evidence="1">
    <location>
        <begin position="342"/>
        <end position="378"/>
    </location>
</feature>
<protein>
    <recommendedName>
        <fullName evidence="2">ATPase AAA-type core domain-containing protein</fullName>
    </recommendedName>
</protein>
<comment type="caution">
    <text evidence="3">The sequence shown here is derived from an EMBL/GenBank/DDBJ whole genome shotgun (WGS) entry which is preliminary data.</text>
</comment>